<dbReference type="Proteomes" id="UP001473302">
    <property type="component" value="Unassembled WGS sequence"/>
</dbReference>
<name>A0ABP9ZD58_9FUNG</name>
<keyword evidence="3" id="KW-1185">Reference proteome</keyword>
<gene>
    <name evidence="2" type="ORF">MFLAVUS_010581</name>
</gene>
<dbReference type="EMBL" id="BAABUK010000037">
    <property type="protein sequence ID" value="GAA5817045.1"/>
    <property type="molecule type" value="Genomic_DNA"/>
</dbReference>
<evidence type="ECO:0000313" key="2">
    <source>
        <dbReference type="EMBL" id="GAA5817045.1"/>
    </source>
</evidence>
<comment type="caution">
    <text evidence="2">The sequence shown here is derived from an EMBL/GenBank/DDBJ whole genome shotgun (WGS) entry which is preliminary data.</text>
</comment>
<feature type="region of interest" description="Disordered" evidence="1">
    <location>
        <begin position="52"/>
        <end position="90"/>
    </location>
</feature>
<organism evidence="2 3">
    <name type="scientific">Mucor flavus</name>
    <dbReference type="NCBI Taxonomy" id="439312"/>
    <lineage>
        <taxon>Eukaryota</taxon>
        <taxon>Fungi</taxon>
        <taxon>Fungi incertae sedis</taxon>
        <taxon>Mucoromycota</taxon>
        <taxon>Mucoromycotina</taxon>
        <taxon>Mucoromycetes</taxon>
        <taxon>Mucorales</taxon>
        <taxon>Mucorineae</taxon>
        <taxon>Mucoraceae</taxon>
        <taxon>Mucor</taxon>
    </lineage>
</organism>
<reference evidence="2 3" key="1">
    <citation type="submission" date="2024-04" db="EMBL/GenBank/DDBJ databases">
        <title>genome sequences of Mucor flavus KT1a and Helicostylum pulchrum KT1b strains isolated from the surface of a dry-aged beef.</title>
        <authorList>
            <person name="Toyotome T."/>
            <person name="Hosono M."/>
            <person name="Torimaru M."/>
            <person name="Fukuda K."/>
            <person name="Mikami N."/>
        </authorList>
    </citation>
    <scope>NUCLEOTIDE SEQUENCE [LARGE SCALE GENOMIC DNA]</scope>
    <source>
        <strain evidence="2 3">KT1a</strain>
    </source>
</reference>
<evidence type="ECO:0000256" key="1">
    <source>
        <dbReference type="SAM" id="MobiDB-lite"/>
    </source>
</evidence>
<feature type="compositionally biased region" description="Basic residues" evidence="1">
    <location>
        <begin position="73"/>
        <end position="82"/>
    </location>
</feature>
<sequence length="90" mass="10293">MLLCGDSLKDHQRKVKMFTVKIFNPKPFSLSQGNDKMTEFQKLVMSTFGKRSISEDEESDDMGTTKTVSNKKTTTKKKKRNITKQEEAGE</sequence>
<protein>
    <submittedName>
        <fullName evidence="2">Uncharacterized protein</fullName>
    </submittedName>
</protein>
<evidence type="ECO:0000313" key="3">
    <source>
        <dbReference type="Proteomes" id="UP001473302"/>
    </source>
</evidence>
<proteinExistence type="predicted"/>
<accession>A0ABP9ZD58</accession>